<sequence>MFIKPNEGYLPKGESTEKLHLPKVPPTSTFWLCCYCRKQQQTTEANYSHVVHGSVLKIVRMLLKLPTQFQQAAAGPGGVFLAVNLPTHCRNAEMLGSRTKAYRYASLLFLGSAKFVHIEEGHYSQIREKEEKQEKIENFSENLSLDEQGTRFYLQKDPWLQRPSPAGTPSHLPEAADTVQKRRSSTVCYIVQMSQRGLRDSGD</sequence>
<feature type="region of interest" description="Disordered" evidence="1">
    <location>
        <begin position="159"/>
        <end position="183"/>
    </location>
</feature>
<organism evidence="2 3">
    <name type="scientific">Anas platyrhynchos</name>
    <name type="common">Mallard</name>
    <name type="synonym">Anas boschas</name>
    <dbReference type="NCBI Taxonomy" id="8839"/>
    <lineage>
        <taxon>Eukaryota</taxon>
        <taxon>Metazoa</taxon>
        <taxon>Chordata</taxon>
        <taxon>Craniata</taxon>
        <taxon>Vertebrata</taxon>
        <taxon>Euteleostomi</taxon>
        <taxon>Archelosauria</taxon>
        <taxon>Archosauria</taxon>
        <taxon>Dinosauria</taxon>
        <taxon>Saurischia</taxon>
        <taxon>Theropoda</taxon>
        <taxon>Coelurosauria</taxon>
        <taxon>Aves</taxon>
        <taxon>Neognathae</taxon>
        <taxon>Galloanserae</taxon>
        <taxon>Anseriformes</taxon>
        <taxon>Anatidae</taxon>
        <taxon>Anatinae</taxon>
        <taxon>Anas</taxon>
    </lineage>
</organism>
<proteinExistence type="predicted"/>
<dbReference type="EMBL" id="KB743204">
    <property type="protein sequence ID" value="EOB00343.1"/>
    <property type="molecule type" value="Genomic_DNA"/>
</dbReference>
<evidence type="ECO:0000313" key="3">
    <source>
        <dbReference type="Proteomes" id="UP000296049"/>
    </source>
</evidence>
<evidence type="ECO:0000313" key="2">
    <source>
        <dbReference type="EMBL" id="EOB00343.1"/>
    </source>
</evidence>
<evidence type="ECO:0000256" key="1">
    <source>
        <dbReference type="SAM" id="MobiDB-lite"/>
    </source>
</evidence>
<keyword evidence="3" id="KW-1185">Reference proteome</keyword>
<protein>
    <submittedName>
        <fullName evidence="2">Uncharacterized protein</fullName>
    </submittedName>
</protein>
<dbReference type="Proteomes" id="UP000296049">
    <property type="component" value="Unassembled WGS sequence"/>
</dbReference>
<reference evidence="3" key="1">
    <citation type="journal article" date="2013" name="Nat. Genet.">
        <title>The duck genome and transcriptome provide insight into an avian influenza virus reservoir species.</title>
        <authorList>
            <person name="Huang Y."/>
            <person name="Li Y."/>
            <person name="Burt D.W."/>
            <person name="Chen H."/>
            <person name="Zhang Y."/>
            <person name="Qian W."/>
            <person name="Kim H."/>
            <person name="Gan S."/>
            <person name="Zhao Y."/>
            <person name="Li J."/>
            <person name="Yi K."/>
            <person name="Feng H."/>
            <person name="Zhu P."/>
            <person name="Li B."/>
            <person name="Liu Q."/>
            <person name="Fairley S."/>
            <person name="Magor K.E."/>
            <person name="Du Z."/>
            <person name="Hu X."/>
            <person name="Goodman L."/>
            <person name="Tafer H."/>
            <person name="Vignal A."/>
            <person name="Lee T."/>
            <person name="Kim K.W."/>
            <person name="Sheng Z."/>
            <person name="An Y."/>
            <person name="Searle S."/>
            <person name="Herrero J."/>
            <person name="Groenen M.A."/>
            <person name="Crooijmans R.P."/>
            <person name="Faraut T."/>
            <person name="Cai Q."/>
            <person name="Webster R.G."/>
            <person name="Aldridge J.R."/>
            <person name="Warren W.C."/>
            <person name="Bartschat S."/>
            <person name="Kehr S."/>
            <person name="Marz M."/>
            <person name="Stadler P.F."/>
            <person name="Smith J."/>
            <person name="Kraus R.H."/>
            <person name="Zhao Y."/>
            <person name="Ren L."/>
            <person name="Fei J."/>
            <person name="Morisson M."/>
            <person name="Kaiser P."/>
            <person name="Griffin D.K."/>
            <person name="Rao M."/>
            <person name="Pitel F."/>
            <person name="Wang J."/>
            <person name="Li N."/>
        </authorList>
    </citation>
    <scope>NUCLEOTIDE SEQUENCE [LARGE SCALE GENOMIC DNA]</scope>
</reference>
<name>R0LJ13_ANAPL</name>
<dbReference type="AlphaFoldDB" id="R0LJ13"/>
<gene>
    <name evidence="2" type="ORF">Anapl_08775</name>
</gene>
<accession>R0LJ13</accession>